<dbReference type="InterPro" id="IPR006656">
    <property type="entry name" value="Mopterin_OxRdtase"/>
</dbReference>
<keyword evidence="3" id="KW-0500">Molybdenum</keyword>
<dbReference type="InterPro" id="IPR006657">
    <property type="entry name" value="MoPterin_dinucl-bd_dom"/>
</dbReference>
<dbReference type="Gene3D" id="3.40.50.740">
    <property type="match status" value="1"/>
</dbReference>
<gene>
    <name evidence="11" type="ORF">M622_13650</name>
</gene>
<evidence type="ECO:0000256" key="6">
    <source>
        <dbReference type="ARBA" id="ARBA00023002"/>
    </source>
</evidence>
<dbReference type="GO" id="GO:0043546">
    <property type="term" value="F:molybdopterin cofactor binding"/>
    <property type="evidence" value="ECO:0007669"/>
    <property type="project" value="InterPro"/>
</dbReference>
<dbReference type="GO" id="GO:0016491">
    <property type="term" value="F:oxidoreductase activity"/>
    <property type="evidence" value="ECO:0007669"/>
    <property type="project" value="UniProtKB-KW"/>
</dbReference>
<feature type="signal peptide" evidence="9">
    <location>
        <begin position="1"/>
        <end position="30"/>
    </location>
</feature>
<dbReference type="SUPFAM" id="SSF53706">
    <property type="entry name" value="Formate dehydrogenase/DMSO reductase, domains 1-3"/>
    <property type="match status" value="1"/>
</dbReference>
<keyword evidence="6" id="KW-0560">Oxidoreductase</keyword>
<evidence type="ECO:0000256" key="1">
    <source>
        <dbReference type="ARBA" id="ARBA00001942"/>
    </source>
</evidence>
<dbReference type="InterPro" id="IPR006655">
    <property type="entry name" value="Mopterin_OxRdtase_prok_CS"/>
</dbReference>
<dbReference type="RefSeq" id="WP_021248700.1">
    <property type="nucleotide sequence ID" value="NZ_ATJV01000047.1"/>
</dbReference>
<keyword evidence="5 9" id="KW-0732">Signal</keyword>
<proteinExistence type="inferred from homology"/>
<keyword evidence="12" id="KW-1185">Reference proteome</keyword>
<evidence type="ECO:0000256" key="2">
    <source>
        <dbReference type="ARBA" id="ARBA00010312"/>
    </source>
</evidence>
<evidence type="ECO:0000256" key="4">
    <source>
        <dbReference type="ARBA" id="ARBA00022723"/>
    </source>
</evidence>
<dbReference type="Pfam" id="PF01568">
    <property type="entry name" value="Molydop_binding"/>
    <property type="match status" value="1"/>
</dbReference>
<accession>T0B0B4</accession>
<sequence>MSAVMNRRGFLKSAAALMGSLSLPGFVVNAAAGVAGGNAPAVPLYTSWKDVYRSQWTWDKVVRSTHHLNCWYQAHCSWDVYVKDGIVYREEQAAEYEQINPELPDYNPRGCQKGGCFSERMYDDTRITHPMRRVGPRGSGKWERVSWDEALDDIADAYLDVTVEEGTDRTIWDLGPGIDLGVSMAAQGRFSMLTQSISLDMDGEIGDSRRGTLETFGKIAFERSADDYFYSDLILFWGGNPIYTQIPQAHFFTEARYRGAKIISVAPDYNPSAIKSDLWIPIKPGTDAALAMAVCHLIVAGGHVKEAFVKEQTDLPLLVRTDTSRFLKQADMQAEGREDHHMLWDAHSDSLQTAPFRSLALEALDPMLDVSRSVTLKDGQRVEVRSVYSLLRDRLADYTPEAASQMCGVSPKMIRRLAHEIVSVDKVANIAQTSMCKYYHGNLAERAMALIFALTGNIGRRGAGFSGFPVLNVDGGDKFALTPNMREVAETFGRLEPFIQQRLDAGDSHEMVVQGLGRLMFVPGNPLIRLPIWTSGTLFWSVHGGIGELSARAEEWGLGNKRPLQAYLDESLSKQWQPLQPAPDRPPRIMISLVSNPLRRLRGSEKLLEVLWPKLKKVVVMDWRINSTARHADYVLPAAPWYERTNLKWVTPLSPYLTTCDQATAPLGEAKTDWSIIVLLAKHIQKRARERGISAVKSPQGLEVKLDTLYDDLTMQGEFREGDDDKVARAIFDLSSTHKNKTWDEVKQKGFARFDGLPEDPVSIGSMCEFPADDSIVPLTFHVRDKVPYPTASRRIQFFVDHPFYDELDELLPRFKAPPMIGGNYPLMMTGGKTRWSIHSTWRDSSLMLRLEARPEPYMLMSVADAVQRGIADDDWIRVRNDIGSFKCRAKVSPSLRPGQTLMHHAWEQYQFEGPGDMNTVSPSPLNPVELAGGHPHLTAGLLQGQNSVFDRDTRVEVERIADGGRT</sequence>
<dbReference type="EMBL" id="ATJV01000047">
    <property type="protein sequence ID" value="EPZ16268.1"/>
    <property type="molecule type" value="Genomic_DNA"/>
</dbReference>
<comment type="similarity">
    <text evidence="2">Belongs to the prokaryotic molybdopterin-containing oxidoreductase family.</text>
</comment>
<evidence type="ECO:0000256" key="8">
    <source>
        <dbReference type="ARBA" id="ARBA00023014"/>
    </source>
</evidence>
<dbReference type="PROSITE" id="PS51318">
    <property type="entry name" value="TAT"/>
    <property type="match status" value="1"/>
</dbReference>
<comment type="cofactor">
    <cofactor evidence="1">
        <name>Mo-bis(molybdopterin guanine dinucleotide)</name>
        <dbReference type="ChEBI" id="CHEBI:60539"/>
    </cofactor>
</comment>
<dbReference type="SUPFAM" id="SSF50692">
    <property type="entry name" value="ADC-like"/>
    <property type="match status" value="1"/>
</dbReference>
<dbReference type="GO" id="GO:0046872">
    <property type="term" value="F:metal ion binding"/>
    <property type="evidence" value="ECO:0007669"/>
    <property type="project" value="UniProtKB-KW"/>
</dbReference>
<dbReference type="Pfam" id="PF00384">
    <property type="entry name" value="Molybdopterin"/>
    <property type="match status" value="1"/>
</dbReference>
<protein>
    <recommendedName>
        <fullName evidence="10">4Fe-4S Mo/W bis-MGD-type domain-containing protein</fullName>
    </recommendedName>
</protein>
<evidence type="ECO:0000313" key="11">
    <source>
        <dbReference type="EMBL" id="EPZ16268.1"/>
    </source>
</evidence>
<reference evidence="11 12" key="1">
    <citation type="submission" date="2013-06" db="EMBL/GenBank/DDBJ databases">
        <title>Draft genome sequence of Thauera terpenica.</title>
        <authorList>
            <person name="Liu B."/>
            <person name="Frostegard A.H."/>
            <person name="Shapleigh J.P."/>
        </authorList>
    </citation>
    <scope>NUCLEOTIDE SEQUENCE [LARGE SCALE GENOMIC DNA]</scope>
    <source>
        <strain evidence="11 12">58Eu</strain>
    </source>
</reference>
<evidence type="ECO:0000256" key="5">
    <source>
        <dbReference type="ARBA" id="ARBA00022729"/>
    </source>
</evidence>
<organism evidence="11 12">
    <name type="scientific">Thauera terpenica 58Eu</name>
    <dbReference type="NCBI Taxonomy" id="1348657"/>
    <lineage>
        <taxon>Bacteria</taxon>
        <taxon>Pseudomonadati</taxon>
        <taxon>Pseudomonadota</taxon>
        <taxon>Betaproteobacteria</taxon>
        <taxon>Rhodocyclales</taxon>
        <taxon>Zoogloeaceae</taxon>
        <taxon>Thauera</taxon>
    </lineage>
</organism>
<feature type="domain" description="4Fe-4S Mo/W bis-MGD-type" evidence="10">
    <location>
        <begin position="59"/>
        <end position="125"/>
    </location>
</feature>
<comment type="caution">
    <text evidence="11">The sequence shown here is derived from an EMBL/GenBank/DDBJ whole genome shotgun (WGS) entry which is preliminary data.</text>
</comment>
<dbReference type="OrthoDB" id="9759518at2"/>
<evidence type="ECO:0000259" key="10">
    <source>
        <dbReference type="PROSITE" id="PS51669"/>
    </source>
</evidence>
<name>T0B0B4_9RHOO</name>
<dbReference type="InterPro" id="IPR009010">
    <property type="entry name" value="Asp_de-COase-like_dom_sf"/>
</dbReference>
<evidence type="ECO:0000256" key="7">
    <source>
        <dbReference type="ARBA" id="ARBA00023004"/>
    </source>
</evidence>
<dbReference type="Gene3D" id="3.40.228.10">
    <property type="entry name" value="Dimethylsulfoxide Reductase, domain 2"/>
    <property type="match status" value="1"/>
</dbReference>
<evidence type="ECO:0000256" key="3">
    <source>
        <dbReference type="ARBA" id="ARBA00022505"/>
    </source>
</evidence>
<dbReference type="eggNOG" id="COG0243">
    <property type="taxonomic scope" value="Bacteria"/>
</dbReference>
<dbReference type="InterPro" id="IPR050612">
    <property type="entry name" value="Prok_Mopterin_Oxidored"/>
</dbReference>
<dbReference type="Gene3D" id="3.40.50.12440">
    <property type="match status" value="3"/>
</dbReference>
<keyword evidence="8" id="KW-0411">Iron-sulfur</keyword>
<dbReference type="STRING" id="1348657.M622_13650"/>
<dbReference type="Proteomes" id="UP000015455">
    <property type="component" value="Unassembled WGS sequence"/>
</dbReference>
<dbReference type="InterPro" id="IPR006963">
    <property type="entry name" value="Mopterin_OxRdtase_4Fe-4S_dom"/>
</dbReference>
<dbReference type="GO" id="GO:0051536">
    <property type="term" value="F:iron-sulfur cluster binding"/>
    <property type="evidence" value="ECO:0007669"/>
    <property type="project" value="UniProtKB-KW"/>
</dbReference>
<dbReference type="InterPro" id="IPR006311">
    <property type="entry name" value="TAT_signal"/>
</dbReference>
<dbReference type="PANTHER" id="PTHR43742">
    <property type="entry name" value="TRIMETHYLAMINE-N-OXIDE REDUCTASE"/>
    <property type="match status" value="1"/>
</dbReference>
<dbReference type="PROSITE" id="PS00932">
    <property type="entry name" value="MOLYBDOPTERIN_PROK_3"/>
    <property type="match status" value="1"/>
</dbReference>
<dbReference type="PROSITE" id="PS51669">
    <property type="entry name" value="4FE4S_MOW_BIS_MGD"/>
    <property type="match status" value="1"/>
</dbReference>
<dbReference type="PATRIC" id="fig|1348657.5.peg.1267"/>
<dbReference type="AlphaFoldDB" id="T0B0B4"/>
<dbReference type="PANTHER" id="PTHR43742:SF6">
    <property type="entry name" value="OXIDOREDUCTASE YYAE-RELATED"/>
    <property type="match status" value="1"/>
</dbReference>
<keyword evidence="4" id="KW-0479">Metal-binding</keyword>
<evidence type="ECO:0000313" key="12">
    <source>
        <dbReference type="Proteomes" id="UP000015455"/>
    </source>
</evidence>
<evidence type="ECO:0000256" key="9">
    <source>
        <dbReference type="SAM" id="SignalP"/>
    </source>
</evidence>
<keyword evidence="7" id="KW-0408">Iron</keyword>
<feature type="chain" id="PRO_5004561165" description="4Fe-4S Mo/W bis-MGD-type domain-containing protein" evidence="9">
    <location>
        <begin position="31"/>
        <end position="967"/>
    </location>
</feature>